<organism evidence="1 2">
    <name type="scientific">Thiospirillum jenense</name>
    <dbReference type="NCBI Taxonomy" id="1653858"/>
    <lineage>
        <taxon>Bacteria</taxon>
        <taxon>Pseudomonadati</taxon>
        <taxon>Pseudomonadota</taxon>
        <taxon>Gammaproteobacteria</taxon>
        <taxon>Chromatiales</taxon>
        <taxon>Chromatiaceae</taxon>
        <taxon>Thiospirillum</taxon>
    </lineage>
</organism>
<comment type="caution">
    <text evidence="1">The sequence shown here is derived from an EMBL/GenBank/DDBJ whole genome shotgun (WGS) entry which is preliminary data.</text>
</comment>
<sequence length="195" mass="23155">MFDRLPRWTRLKLFLRRPRDDSRMESWRLDGDQSISVIETANKKEEYDYLASKAETSIAALNQKRASLGIIKPDDVTFCFDHIKQGEEYMMSFFKEEKPEQIKPRITFRDDDGKHSLQLRDWGAHEFLRKNPTHKHYMLWDALKLNNDLYQHLFFVGNHNQHRNIWLIIGIISIKIALQPDVFNHKPAQTAGFLL</sequence>
<dbReference type="AlphaFoldDB" id="A0A839H8U9"/>
<gene>
    <name evidence="1" type="ORF">HUK38_04605</name>
</gene>
<name>A0A839H8U9_9GAMM</name>
<dbReference type="EMBL" id="JABVCQ010000007">
    <property type="protein sequence ID" value="MBB1125511.1"/>
    <property type="molecule type" value="Genomic_DNA"/>
</dbReference>
<keyword evidence="2" id="KW-1185">Reference proteome</keyword>
<evidence type="ECO:0000313" key="2">
    <source>
        <dbReference type="Proteomes" id="UP000548632"/>
    </source>
</evidence>
<proteinExistence type="predicted"/>
<reference evidence="1 2" key="1">
    <citation type="journal article" date="2020" name="Arch. Microbiol.">
        <title>The genome sequence of the giant phototrophic gammaproteobacterium Thiospirillum jenense gives insight into its physiological properties and phylogenetic relationships.</title>
        <authorList>
            <person name="Imhoff J.F."/>
            <person name="Meyer T.E."/>
            <person name="Kyndt J.A."/>
        </authorList>
    </citation>
    <scope>NUCLEOTIDE SEQUENCE [LARGE SCALE GENOMIC DNA]</scope>
    <source>
        <strain evidence="1 2">DSM 216</strain>
    </source>
</reference>
<dbReference type="Proteomes" id="UP000548632">
    <property type="component" value="Unassembled WGS sequence"/>
</dbReference>
<evidence type="ECO:0000313" key="1">
    <source>
        <dbReference type="EMBL" id="MBB1125511.1"/>
    </source>
</evidence>
<accession>A0A839H8U9</accession>
<dbReference type="RefSeq" id="WP_182582933.1">
    <property type="nucleotide sequence ID" value="NZ_JABVCQ010000007.1"/>
</dbReference>
<protein>
    <submittedName>
        <fullName evidence="1">Uncharacterized protein</fullName>
    </submittedName>
</protein>